<dbReference type="Proteomes" id="UP000522081">
    <property type="component" value="Unassembled WGS sequence"/>
</dbReference>
<dbReference type="GO" id="GO:0046872">
    <property type="term" value="F:metal ion binding"/>
    <property type="evidence" value="ECO:0007669"/>
    <property type="project" value="InterPro"/>
</dbReference>
<dbReference type="SUPFAM" id="SSF56059">
    <property type="entry name" value="Glutathione synthetase ATP-binding domain-like"/>
    <property type="match status" value="1"/>
</dbReference>
<feature type="domain" description="ATP-grasp" evidence="2">
    <location>
        <begin position="117"/>
        <end position="325"/>
    </location>
</feature>
<organism evidence="3 4">
    <name type="scientific">Novosphingobium marinum</name>
    <dbReference type="NCBI Taxonomy" id="1514948"/>
    <lineage>
        <taxon>Bacteria</taxon>
        <taxon>Pseudomonadati</taxon>
        <taxon>Pseudomonadota</taxon>
        <taxon>Alphaproteobacteria</taxon>
        <taxon>Sphingomonadales</taxon>
        <taxon>Sphingomonadaceae</taxon>
        <taxon>Novosphingobium</taxon>
    </lineage>
</organism>
<name>A0A7Y9Y0M3_9SPHN</name>
<proteinExistence type="predicted"/>
<evidence type="ECO:0000259" key="2">
    <source>
        <dbReference type="PROSITE" id="PS50975"/>
    </source>
</evidence>
<gene>
    <name evidence="3" type="ORF">FHS75_003146</name>
</gene>
<dbReference type="EMBL" id="JACBZF010000007">
    <property type="protein sequence ID" value="NYH96795.1"/>
    <property type="molecule type" value="Genomic_DNA"/>
</dbReference>
<accession>A0A7Y9Y0M3</accession>
<protein>
    <recommendedName>
        <fullName evidence="2">ATP-grasp domain-containing protein</fullName>
    </recommendedName>
</protein>
<dbReference type="RefSeq" id="WP_179408603.1">
    <property type="nucleotide sequence ID" value="NZ_BMGF01000008.1"/>
</dbReference>
<evidence type="ECO:0000313" key="4">
    <source>
        <dbReference type="Proteomes" id="UP000522081"/>
    </source>
</evidence>
<reference evidence="3 4" key="1">
    <citation type="submission" date="2020-07" db="EMBL/GenBank/DDBJ databases">
        <title>Genomic Encyclopedia of Type Strains, Phase IV (KMG-IV): sequencing the most valuable type-strain genomes for metagenomic binning, comparative biology and taxonomic classification.</title>
        <authorList>
            <person name="Goeker M."/>
        </authorList>
    </citation>
    <scope>NUCLEOTIDE SEQUENCE [LARGE SCALE GENOMIC DNA]</scope>
    <source>
        <strain evidence="3 4">DSM 29043</strain>
    </source>
</reference>
<dbReference type="AlphaFoldDB" id="A0A7Y9Y0M3"/>
<comment type="caution">
    <text evidence="3">The sequence shown here is derived from an EMBL/GenBank/DDBJ whole genome shotgun (WGS) entry which is preliminary data.</text>
</comment>
<keyword evidence="4" id="KW-1185">Reference proteome</keyword>
<evidence type="ECO:0000313" key="3">
    <source>
        <dbReference type="EMBL" id="NYH96795.1"/>
    </source>
</evidence>
<sequence>MSETSLDPIVVIGTDSPIGLTVMRELGERGIAVHAFGKGEDALGRWSRHASRFRTIPGPLADWLPAYVAAHRIGAVMAISEHHLIELARLKARLGGARALCPDPEKLNLVLDKRRTFALAAEAGIDVPRGWHPAAGEDFAAIARSLDYPVAIKWPDPNAVSRQLAAGGIALEKVEYAADAPSLLDILDRYAPLGVWPLVQTWVAGHGLGQMLNMHDGRATLVFQHRRLREWPPSGGVSALCEAVPLAEHAAQMERSERLLRRIGWEGPAMVEYRFDPATGRYWLMEINGRFWGSMPLAYHCGAHFAWEAWRCGVEGKDAAPHQIRQRRARYVIPDAKHLLAVLRDGKLPVLRRLAFGLRFVADFLDPRMRYYVWSLRDPGPFFGDLIGIVRKRLRRRSEKPGTTRGRLPRSA</sequence>
<keyword evidence="1" id="KW-0067">ATP-binding</keyword>
<dbReference type="Gene3D" id="3.30.470.20">
    <property type="entry name" value="ATP-grasp fold, B domain"/>
    <property type="match status" value="1"/>
</dbReference>
<dbReference type="InterPro" id="IPR011761">
    <property type="entry name" value="ATP-grasp"/>
</dbReference>
<dbReference type="GO" id="GO:0005524">
    <property type="term" value="F:ATP binding"/>
    <property type="evidence" value="ECO:0007669"/>
    <property type="project" value="UniProtKB-UniRule"/>
</dbReference>
<dbReference type="PROSITE" id="PS50975">
    <property type="entry name" value="ATP_GRASP"/>
    <property type="match status" value="1"/>
</dbReference>
<evidence type="ECO:0000256" key="1">
    <source>
        <dbReference type="PROSITE-ProRule" id="PRU00409"/>
    </source>
</evidence>
<keyword evidence="1" id="KW-0547">Nucleotide-binding</keyword>